<dbReference type="Proteomes" id="UP000183832">
    <property type="component" value="Unassembled WGS sequence"/>
</dbReference>
<gene>
    <name evidence="1" type="ORF">CLUMA_CG000807</name>
</gene>
<sequence length="91" mass="10567">MIKLIVNGAPYIYFVNAESMSESVWTLIGSLKVELDYIHYTVQHTGDEMVKVDFTINFFIRSSITAKNLLAARYHEDVFHRDNDEQAEHTK</sequence>
<accession>A0A1J1HHG0</accession>
<proteinExistence type="predicted"/>
<dbReference type="AlphaFoldDB" id="A0A1J1HHG0"/>
<evidence type="ECO:0000313" key="1">
    <source>
        <dbReference type="EMBL" id="CRK86994.1"/>
    </source>
</evidence>
<organism evidence="1 2">
    <name type="scientific">Clunio marinus</name>
    <dbReference type="NCBI Taxonomy" id="568069"/>
    <lineage>
        <taxon>Eukaryota</taxon>
        <taxon>Metazoa</taxon>
        <taxon>Ecdysozoa</taxon>
        <taxon>Arthropoda</taxon>
        <taxon>Hexapoda</taxon>
        <taxon>Insecta</taxon>
        <taxon>Pterygota</taxon>
        <taxon>Neoptera</taxon>
        <taxon>Endopterygota</taxon>
        <taxon>Diptera</taxon>
        <taxon>Nematocera</taxon>
        <taxon>Chironomoidea</taxon>
        <taxon>Chironomidae</taxon>
        <taxon>Clunio</taxon>
    </lineage>
</organism>
<keyword evidence="2" id="KW-1185">Reference proteome</keyword>
<reference evidence="1 2" key="1">
    <citation type="submission" date="2015-04" db="EMBL/GenBank/DDBJ databases">
        <authorList>
            <person name="Syromyatnikov M.Y."/>
            <person name="Popov V.N."/>
        </authorList>
    </citation>
    <scope>NUCLEOTIDE SEQUENCE [LARGE SCALE GENOMIC DNA]</scope>
</reference>
<protein>
    <submittedName>
        <fullName evidence="1">CLUMA_CG000807, isoform A</fullName>
    </submittedName>
</protein>
<dbReference type="EMBL" id="CVRI01000002">
    <property type="protein sequence ID" value="CRK86994.1"/>
    <property type="molecule type" value="Genomic_DNA"/>
</dbReference>
<evidence type="ECO:0000313" key="2">
    <source>
        <dbReference type="Proteomes" id="UP000183832"/>
    </source>
</evidence>
<name>A0A1J1HHG0_9DIPT</name>